<evidence type="ECO:0000256" key="2">
    <source>
        <dbReference type="ARBA" id="ARBA00022679"/>
    </source>
</evidence>
<dbReference type="SMART" id="SM01068">
    <property type="entry name" value="CBM_X"/>
    <property type="match status" value="1"/>
</dbReference>
<dbReference type="InterPro" id="IPR011013">
    <property type="entry name" value="Gal_mutarotase_sf_dom"/>
</dbReference>
<dbReference type="InterPro" id="IPR012341">
    <property type="entry name" value="6hp_glycosidase-like_sf"/>
</dbReference>
<dbReference type="InterPro" id="IPR052047">
    <property type="entry name" value="GH94_Enzymes"/>
</dbReference>
<dbReference type="Gene3D" id="2.60.420.10">
    <property type="entry name" value="Maltose phosphorylase, domain 3"/>
    <property type="match status" value="1"/>
</dbReference>
<evidence type="ECO:0000313" key="5">
    <source>
        <dbReference type="EMBL" id="AFK08094.1"/>
    </source>
</evidence>
<gene>
    <name evidence="5" type="ORF">Theba_2483</name>
</gene>
<organism evidence="5 6">
    <name type="scientific">Mesotoga prima MesG1.Ag.4.2</name>
    <dbReference type="NCBI Taxonomy" id="660470"/>
    <lineage>
        <taxon>Bacteria</taxon>
        <taxon>Thermotogati</taxon>
        <taxon>Thermotogota</taxon>
        <taxon>Thermotogae</taxon>
        <taxon>Kosmotogales</taxon>
        <taxon>Kosmotogaceae</taxon>
        <taxon>Mesotoga</taxon>
    </lineage>
</organism>
<dbReference type="InterPro" id="IPR010383">
    <property type="entry name" value="Glyco_hydrolase_94_b-supersand"/>
</dbReference>
<dbReference type="AlphaFoldDB" id="I2F841"/>
<dbReference type="Gene3D" id="1.50.10.10">
    <property type="match status" value="1"/>
</dbReference>
<dbReference type="InterPro" id="IPR033432">
    <property type="entry name" value="GH94_catalytic"/>
</dbReference>
<dbReference type="CDD" id="cd11751">
    <property type="entry name" value="GH94N_like_4"/>
    <property type="match status" value="1"/>
</dbReference>
<dbReference type="STRING" id="660470.Theba_2483"/>
<dbReference type="EMBL" id="CP003532">
    <property type="protein sequence ID" value="AFK08094.1"/>
    <property type="molecule type" value="Genomic_DNA"/>
</dbReference>
<evidence type="ECO:0000259" key="3">
    <source>
        <dbReference type="Pfam" id="PF06165"/>
    </source>
</evidence>
<dbReference type="GO" id="GO:0030246">
    <property type="term" value="F:carbohydrate binding"/>
    <property type="evidence" value="ECO:0007669"/>
    <property type="project" value="InterPro"/>
</dbReference>
<name>I2F841_9BACT</name>
<dbReference type="KEGG" id="mpg:Theba_2483"/>
<accession>I2F841</accession>
<evidence type="ECO:0000313" key="6">
    <source>
        <dbReference type="Proteomes" id="UP000002881"/>
    </source>
</evidence>
<evidence type="ECO:0000256" key="1">
    <source>
        <dbReference type="ARBA" id="ARBA00022676"/>
    </source>
</evidence>
<dbReference type="HOGENOM" id="CLU_019054_0_0_0"/>
<dbReference type="GeneID" id="87108188"/>
<protein>
    <submittedName>
        <fullName evidence="5">Cellobiose phosphorylase</fullName>
    </submittedName>
</protein>
<keyword evidence="2" id="KW-0808">Transferase</keyword>
<reference evidence="5 6" key="1">
    <citation type="journal article" date="2012" name="Genome Biol. Evol.">
        <title>Genome Sequence of the Mesophilic Thermotogales Bacterium Mesotoga prima MesG1.Ag.4.2 Reveals the Largest Thermotogales Genome To Date.</title>
        <authorList>
            <person name="Zhaxybayeva O."/>
            <person name="Swithers K.S."/>
            <person name="Foght J."/>
            <person name="Green A.G."/>
            <person name="Bruce D."/>
            <person name="Detter C."/>
            <person name="Han S."/>
            <person name="Teshima H."/>
            <person name="Han J."/>
            <person name="Woyke T."/>
            <person name="Pitluck S."/>
            <person name="Nolan M."/>
            <person name="Ivanova N."/>
            <person name="Pati A."/>
            <person name="Land M.L."/>
            <person name="Dlutek M."/>
            <person name="Doolittle W.F."/>
            <person name="Noll K.M."/>
            <person name="Nesbo C.L."/>
        </authorList>
    </citation>
    <scope>NUCLEOTIDE SEQUENCE [LARGE SCALE GENOMIC DNA]</scope>
    <source>
        <strain evidence="6">mesG1.Ag.4.2</strain>
    </source>
</reference>
<dbReference type="GO" id="GO:0005975">
    <property type="term" value="P:carbohydrate metabolic process"/>
    <property type="evidence" value="ECO:0007669"/>
    <property type="project" value="InterPro"/>
</dbReference>
<dbReference type="GO" id="GO:0016757">
    <property type="term" value="F:glycosyltransferase activity"/>
    <property type="evidence" value="ECO:0007669"/>
    <property type="project" value="UniProtKB-KW"/>
</dbReference>
<dbReference type="Proteomes" id="UP000002881">
    <property type="component" value="Chromosome"/>
</dbReference>
<dbReference type="PANTHER" id="PTHR37469">
    <property type="entry name" value="CELLOBIONIC ACID PHOSPHORYLASE-RELATED"/>
    <property type="match status" value="1"/>
</dbReference>
<dbReference type="PANTHER" id="PTHR37469:SF2">
    <property type="entry name" value="CELLOBIONIC ACID PHOSPHORYLASE"/>
    <property type="match status" value="1"/>
</dbReference>
<dbReference type="InterPro" id="IPR008928">
    <property type="entry name" value="6-hairpin_glycosidase_sf"/>
</dbReference>
<feature type="domain" description="Glycosyl hydrolase 94 catalytic" evidence="4">
    <location>
        <begin position="311"/>
        <end position="713"/>
    </location>
</feature>
<keyword evidence="6" id="KW-1185">Reference proteome</keyword>
<sequence>MRLFESKYGYFTPDGREYVIVDPRTPRPWVNVISNGDYSMIASHTGSGYSWRGNAGQNRITRSYQDLIKDSWGKYYYIRDRESGRFWSAGWKPVMAQYSLYEVVHGMGYTIYRHRVEDIYSEMKVFVSAKAPVELAEITLKNEGATSRRLDITSYFEWVLGNFPDEHREFHKLFIVPAFRDNAIFVRKYLGQFPDGKGRWNNTDWNQIAFHGASEPVKSYTCDKESFIGMYGTQERPAALFEDELTGKCDRFGDPCAALQVEMVLVPGQSKSVVFTTGTAIIGEEDPEELLKSHSSVGASRRLFSELKAMWDGLLEAEKVETPDPGLNIMTNYWSKYQAISGRLWGKSGYYQVSAGYGFRDQLQDSQIFLVADPGLMRKQILLHAQHQFREGDVFHWWFTIGGGGPRTGCSDDLLWLPFITSQYVRETLDYGILDEELSFVDGGSATLYEHCRLAIEKSFKRFSPRGLPLIGEHDWNDGMNAVGSDWKGESVWLAQFMYLLLERFLPLSTKRGDGVFADRCRDVMQSLKDAVNEYAWDGEWFIRATKDDGGKIGSKENEEGKIFLNAQTWAVISDITDSERKAIAMDSVGRILLKDFGALLLYPAFTKPAPDIGYITRYAPGLRENGGVYTHAAAWAVWAFALMKDAASAYKAYSGICPPNRSVDIDRYMAEPYVTCGNSDGPVSPMYGRGGWSWYTGSAQWLHKVAVSWILGIRVEDGFMEIDPVIPPHWKGFKYTRKFKETVYEIEVRNPENLSHSVATVTVDGKGGGPKISIVNDGKTHKVVAILGRSKD</sequence>
<dbReference type="eggNOG" id="COG3459">
    <property type="taxonomic scope" value="Bacteria"/>
</dbReference>
<dbReference type="Gene3D" id="2.70.98.40">
    <property type="entry name" value="Glycoside hydrolase, family 65, N-terminal domain"/>
    <property type="match status" value="1"/>
</dbReference>
<dbReference type="SUPFAM" id="SSF48208">
    <property type="entry name" value="Six-hairpin glycosidases"/>
    <property type="match status" value="1"/>
</dbReference>
<dbReference type="SUPFAM" id="SSF74650">
    <property type="entry name" value="Galactose mutarotase-like"/>
    <property type="match status" value="1"/>
</dbReference>
<proteinExistence type="predicted"/>
<keyword evidence="1" id="KW-0328">Glycosyltransferase</keyword>
<dbReference type="Pfam" id="PF06165">
    <property type="entry name" value="GH94_b-supersand"/>
    <property type="match status" value="1"/>
</dbReference>
<dbReference type="InterPro" id="IPR037018">
    <property type="entry name" value="GH65_N"/>
</dbReference>
<evidence type="ECO:0000259" key="4">
    <source>
        <dbReference type="Pfam" id="PF17167"/>
    </source>
</evidence>
<feature type="domain" description="Glycosyl hydrolase 94 supersandwich" evidence="3">
    <location>
        <begin position="16"/>
        <end position="293"/>
    </location>
</feature>
<dbReference type="Pfam" id="PF17167">
    <property type="entry name" value="Glyco_hydro_94"/>
    <property type="match status" value="1"/>
</dbReference>
<dbReference type="RefSeq" id="WP_014731826.1">
    <property type="nucleotide sequence ID" value="NC_017934.1"/>
</dbReference>